<feature type="compositionally biased region" description="Basic and acidic residues" evidence="1">
    <location>
        <begin position="64"/>
        <end position="77"/>
    </location>
</feature>
<comment type="caution">
    <text evidence="2">The sequence shown here is derived from an EMBL/GenBank/DDBJ whole genome shotgun (WGS) entry which is preliminary data.</text>
</comment>
<feature type="region of interest" description="Disordered" evidence="1">
    <location>
        <begin position="23"/>
        <end position="98"/>
    </location>
</feature>
<dbReference type="EMBL" id="BGZK01000014">
    <property type="protein sequence ID" value="GBP04561.1"/>
    <property type="molecule type" value="Genomic_DNA"/>
</dbReference>
<keyword evidence="3" id="KW-1185">Reference proteome</keyword>
<proteinExistence type="predicted"/>
<evidence type="ECO:0000256" key="1">
    <source>
        <dbReference type="SAM" id="MobiDB-lite"/>
    </source>
</evidence>
<accession>A0A4C1SU31</accession>
<dbReference type="AlphaFoldDB" id="A0A4C1SU31"/>
<name>A0A4C1SU31_EUMVA</name>
<feature type="compositionally biased region" description="Polar residues" evidence="1">
    <location>
        <begin position="86"/>
        <end position="98"/>
    </location>
</feature>
<dbReference type="Proteomes" id="UP000299102">
    <property type="component" value="Unassembled WGS sequence"/>
</dbReference>
<reference evidence="2 3" key="1">
    <citation type="journal article" date="2019" name="Commun. Biol.">
        <title>The bagworm genome reveals a unique fibroin gene that provides high tensile strength.</title>
        <authorList>
            <person name="Kono N."/>
            <person name="Nakamura H."/>
            <person name="Ohtoshi R."/>
            <person name="Tomita M."/>
            <person name="Numata K."/>
            <person name="Arakawa K."/>
        </authorList>
    </citation>
    <scope>NUCLEOTIDE SEQUENCE [LARGE SCALE GENOMIC DNA]</scope>
</reference>
<gene>
    <name evidence="2" type="ORF">EVAR_3918_1</name>
</gene>
<feature type="compositionally biased region" description="Basic and acidic residues" evidence="1">
    <location>
        <begin position="31"/>
        <end position="44"/>
    </location>
</feature>
<sequence length="98" mass="11164">MYGKLSTQEDFLEKWCGGTDIAKNHISGTCERPKSNPKRLERHSSSPASVRSRLRAAGSRQIRVHGDRARDIDESPRIYRLPKSSGLRNSTRKNWVVD</sequence>
<evidence type="ECO:0000313" key="3">
    <source>
        <dbReference type="Proteomes" id="UP000299102"/>
    </source>
</evidence>
<evidence type="ECO:0000313" key="2">
    <source>
        <dbReference type="EMBL" id="GBP04561.1"/>
    </source>
</evidence>
<organism evidence="2 3">
    <name type="scientific">Eumeta variegata</name>
    <name type="common">Bagworm moth</name>
    <name type="synonym">Eumeta japonica</name>
    <dbReference type="NCBI Taxonomy" id="151549"/>
    <lineage>
        <taxon>Eukaryota</taxon>
        <taxon>Metazoa</taxon>
        <taxon>Ecdysozoa</taxon>
        <taxon>Arthropoda</taxon>
        <taxon>Hexapoda</taxon>
        <taxon>Insecta</taxon>
        <taxon>Pterygota</taxon>
        <taxon>Neoptera</taxon>
        <taxon>Endopterygota</taxon>
        <taxon>Lepidoptera</taxon>
        <taxon>Glossata</taxon>
        <taxon>Ditrysia</taxon>
        <taxon>Tineoidea</taxon>
        <taxon>Psychidae</taxon>
        <taxon>Oiketicinae</taxon>
        <taxon>Eumeta</taxon>
    </lineage>
</organism>
<protein>
    <submittedName>
        <fullName evidence="2">Uncharacterized protein</fullName>
    </submittedName>
</protein>